<evidence type="ECO:0000256" key="6">
    <source>
        <dbReference type="ARBA" id="ARBA00022955"/>
    </source>
</evidence>
<proteinExistence type="inferred from homology"/>
<dbReference type="OrthoDB" id="6485510at2759"/>
<organism evidence="15 17">
    <name type="scientific">Pyrenophora tritici-repentis</name>
    <dbReference type="NCBI Taxonomy" id="45151"/>
    <lineage>
        <taxon>Eukaryota</taxon>
        <taxon>Fungi</taxon>
        <taxon>Dikarya</taxon>
        <taxon>Ascomycota</taxon>
        <taxon>Pezizomycotina</taxon>
        <taxon>Dothideomycetes</taxon>
        <taxon>Pleosporomycetidae</taxon>
        <taxon>Pleosporales</taxon>
        <taxon>Pleosporineae</taxon>
        <taxon>Pleosporaceae</taxon>
        <taxon>Pyrenophora</taxon>
    </lineage>
</organism>
<dbReference type="Proteomes" id="UP000249757">
    <property type="component" value="Unassembled WGS sequence"/>
</dbReference>
<keyword evidence="12" id="KW-0753">Steroid metabolism</keyword>
<name>A0A2W1GF28_9PLEO</name>
<reference evidence="14 16" key="1">
    <citation type="journal article" date="2018" name="BMC Genomics">
        <title>Comparative genomics of the wheat fungal pathogen Pyrenophora tritici-repentis reveals chromosomal variations and genome plasticity.</title>
        <authorList>
            <person name="Moolhuijzen P."/>
            <person name="See P.T."/>
            <person name="Hane J.K."/>
            <person name="Shi G."/>
            <person name="Liu Z."/>
            <person name="Oliver R.P."/>
            <person name="Moffat C.S."/>
        </authorList>
    </citation>
    <scope>NUCLEOTIDE SEQUENCE [LARGE SCALE GENOMIC DNA]</scope>
    <source>
        <strain evidence="14">M4</strain>
    </source>
</reference>
<gene>
    <name evidence="15" type="ORF">Ptr86124_006004</name>
    <name evidence="14" type="ORF">PtrM4_072020</name>
</gene>
<dbReference type="PANTHER" id="PTHR15451">
    <property type="entry name" value="ERGOSTEROL BIOSYNTHETIC PROTEIN 28-RELATED"/>
    <property type="match status" value="1"/>
</dbReference>
<evidence type="ECO:0000313" key="16">
    <source>
        <dbReference type="Proteomes" id="UP000245464"/>
    </source>
</evidence>
<dbReference type="InterPro" id="IPR005352">
    <property type="entry name" value="Erg28"/>
</dbReference>
<keyword evidence="17" id="KW-1185">Reference proteome</keyword>
<keyword evidence="11" id="KW-1207">Sterol metabolism</keyword>
<evidence type="ECO:0000256" key="3">
    <source>
        <dbReference type="ARBA" id="ARBA00022516"/>
    </source>
</evidence>
<keyword evidence="3" id="KW-0444">Lipid biosynthesis</keyword>
<keyword evidence="8" id="KW-0756">Sterol biosynthesis</keyword>
<dbReference type="GO" id="GO:0030674">
    <property type="term" value="F:protein-macromolecule adaptor activity"/>
    <property type="evidence" value="ECO:0007669"/>
    <property type="project" value="TreeGrafter"/>
</dbReference>
<evidence type="ECO:0000256" key="10">
    <source>
        <dbReference type="ARBA" id="ARBA00023136"/>
    </source>
</evidence>
<keyword evidence="10 13" id="KW-0472">Membrane</keyword>
<evidence type="ECO:0000256" key="7">
    <source>
        <dbReference type="ARBA" id="ARBA00022989"/>
    </source>
</evidence>
<evidence type="ECO:0000256" key="9">
    <source>
        <dbReference type="ARBA" id="ARBA00023098"/>
    </source>
</evidence>
<dbReference type="GO" id="GO:0005789">
    <property type="term" value="C:endoplasmic reticulum membrane"/>
    <property type="evidence" value="ECO:0007669"/>
    <property type="project" value="UniProtKB-SubCell"/>
</dbReference>
<sequence>MDALQAWLPQAEGLLPKWLLFVSIVSMGNSVQSYSTLAFTSRVYNPTPIDPPPTTPKHVTALSSRTFGTWTFLTAMIRFYAAYNINDPAFYQLAMWSYAVAWGHFMSEWWVFGTTRWGKPLAGPIIVANTSLIWMWLQWGFYVKA</sequence>
<dbReference type="Pfam" id="PF03694">
    <property type="entry name" value="Erg28"/>
    <property type="match status" value="1"/>
</dbReference>
<evidence type="ECO:0000256" key="4">
    <source>
        <dbReference type="ARBA" id="ARBA00022692"/>
    </source>
</evidence>
<evidence type="ECO:0000256" key="11">
    <source>
        <dbReference type="ARBA" id="ARBA00023166"/>
    </source>
</evidence>
<evidence type="ECO:0000256" key="1">
    <source>
        <dbReference type="ARBA" id="ARBA00004477"/>
    </source>
</evidence>
<accession>A0A2W1GF28</accession>
<feature type="transmembrane region" description="Helical" evidence="13">
    <location>
        <begin position="89"/>
        <end position="112"/>
    </location>
</feature>
<keyword evidence="9" id="KW-0443">Lipid metabolism</keyword>
<evidence type="ECO:0000256" key="2">
    <source>
        <dbReference type="ARBA" id="ARBA00005377"/>
    </source>
</evidence>
<reference evidence="17" key="4">
    <citation type="journal article" date="2022" name="Microb. Genom.">
        <title>A global pangenome for the wheat fungal pathogen Pyrenophora tritici-repentis and prediction of effector protein structural homology.</title>
        <authorList>
            <person name="Moolhuijzen P.M."/>
            <person name="See P.T."/>
            <person name="Shi G."/>
            <person name="Powell H.R."/>
            <person name="Cockram J."/>
            <person name="Jorgensen L.N."/>
            <person name="Benslimane H."/>
            <person name="Strelkov S.E."/>
            <person name="Turner J."/>
            <person name="Liu Z."/>
            <person name="Moffat C.S."/>
        </authorList>
    </citation>
    <scope>NUCLEOTIDE SEQUENCE [LARGE SCALE GENOMIC DNA]</scope>
</reference>
<keyword evidence="5" id="KW-0256">Endoplasmic reticulum</keyword>
<comment type="caution">
    <text evidence="15">The sequence shown here is derived from an EMBL/GenBank/DDBJ whole genome shotgun (WGS) entry which is preliminary data.</text>
</comment>
<dbReference type="EMBL" id="NQIK02000002">
    <property type="protein sequence ID" value="KAF7575578.1"/>
    <property type="molecule type" value="Genomic_DNA"/>
</dbReference>
<evidence type="ECO:0000256" key="5">
    <source>
        <dbReference type="ARBA" id="ARBA00022824"/>
    </source>
</evidence>
<feature type="transmembrane region" description="Helical" evidence="13">
    <location>
        <begin position="121"/>
        <end position="142"/>
    </location>
</feature>
<dbReference type="OMA" id="NIAIWTY"/>
<dbReference type="EMBL" id="NRDI02000007">
    <property type="protein sequence ID" value="KAI1514681.1"/>
    <property type="molecule type" value="Genomic_DNA"/>
</dbReference>
<evidence type="ECO:0000313" key="15">
    <source>
        <dbReference type="EMBL" id="KAI1514681.1"/>
    </source>
</evidence>
<evidence type="ECO:0000256" key="12">
    <source>
        <dbReference type="ARBA" id="ARBA00023221"/>
    </source>
</evidence>
<reference evidence="15" key="2">
    <citation type="submission" date="2021-05" db="EMBL/GenBank/DDBJ databases">
        <authorList>
            <person name="Moolhuijzen P.M."/>
            <person name="Moffat C.S."/>
        </authorList>
    </citation>
    <scope>NUCLEOTIDE SEQUENCE</scope>
    <source>
        <strain evidence="15">86-124</strain>
    </source>
</reference>
<protein>
    <submittedName>
        <fullName evidence="14">Erg28 domain containing protein</fullName>
    </submittedName>
    <submittedName>
        <fullName evidence="15">Erg28 protein</fullName>
    </submittedName>
</protein>
<evidence type="ECO:0000256" key="8">
    <source>
        <dbReference type="ARBA" id="ARBA00023011"/>
    </source>
</evidence>
<dbReference type="PANTHER" id="PTHR15451:SF19">
    <property type="entry name" value="ERGOSTEROL BIOSYNTHETIC PROTEIN 28 HOMOLOG"/>
    <property type="match status" value="1"/>
</dbReference>
<evidence type="ECO:0000256" key="13">
    <source>
        <dbReference type="SAM" id="Phobius"/>
    </source>
</evidence>
<dbReference type="Proteomes" id="UP000245464">
    <property type="component" value="Chromosome 2"/>
</dbReference>
<comment type="similarity">
    <text evidence="2">Belongs to the ERG28 family.</text>
</comment>
<evidence type="ECO:0000313" key="17">
    <source>
        <dbReference type="Proteomes" id="UP000249757"/>
    </source>
</evidence>
<reference evidence="15" key="3">
    <citation type="journal article" date="2022" name="bioRxiv">
        <title>A global pangenome for the wheat fungal pathogen Pyrenophora tritici-repentis and prediction of effector protein structural homology.</title>
        <authorList>
            <person name="Moolhuijzen P."/>
            <person name="See P.T."/>
            <person name="Shi G."/>
            <person name="Powell H.R."/>
            <person name="Cockram J."/>
            <person name="Jorgensen L.N."/>
            <person name="Benslimane H."/>
            <person name="Strelkov S.E."/>
            <person name="Turner J."/>
            <person name="Liu Z."/>
            <person name="Moffat C.S."/>
        </authorList>
    </citation>
    <scope>NUCLEOTIDE SEQUENCE</scope>
    <source>
        <strain evidence="15">86-124</strain>
    </source>
</reference>
<keyword evidence="7 13" id="KW-1133">Transmembrane helix</keyword>
<evidence type="ECO:0000313" key="14">
    <source>
        <dbReference type="EMBL" id="KAF7575578.1"/>
    </source>
</evidence>
<comment type="subcellular location">
    <subcellularLocation>
        <location evidence="1">Endoplasmic reticulum membrane</location>
        <topology evidence="1">Multi-pass membrane protein</topology>
    </subcellularLocation>
</comment>
<dbReference type="GO" id="GO:0016126">
    <property type="term" value="P:sterol biosynthetic process"/>
    <property type="evidence" value="ECO:0007669"/>
    <property type="project" value="UniProtKB-KW"/>
</dbReference>
<dbReference type="AlphaFoldDB" id="A0A2W1GF28"/>
<keyword evidence="4 13" id="KW-0812">Transmembrane</keyword>
<keyword evidence="6" id="KW-0752">Steroid biosynthesis</keyword>